<gene>
    <name evidence="14" type="ORF">NEZAVI_LOCUS12046</name>
</gene>
<dbReference type="OrthoDB" id="10266268at2759"/>
<keyword evidence="12" id="KW-0539">Nucleus</keyword>
<dbReference type="GO" id="GO:0008180">
    <property type="term" value="C:COP9 signalosome"/>
    <property type="evidence" value="ECO:0007669"/>
    <property type="project" value="UniProtKB-KW"/>
</dbReference>
<sequence>MASSSTSENQATLAQLTWEISNTIETISAVDELYRYDKKQQQDILNAKPWEKDPHFFSEIKISALALLKMVMHARSGGTLEVMGLLLGKVDANTMIVMDSFALPVEGTETRVNAQAQAYEYMTAYIESAKQVGRLENAIGWYHSHPGYGCWLSGIDVSTQMLNQNFQEPFVAIVIDPVRTISAGKVCLGAFRTYPKGYKPANEEPSEYQTIPLNKIEDFGVHCKQYYSLEVSYFKSSLDRRLLDSLWNKYWVNTLSSASLLTNADYTTGQILDLSDKLEQSESALGRGLLFGGADQHEKRTEDKLLKATKDSCKTTIEIIHGLMAQIIKDRLFNQIKPSKSD</sequence>
<evidence type="ECO:0000256" key="10">
    <source>
        <dbReference type="ARBA" id="ARBA00022833"/>
    </source>
</evidence>
<dbReference type="Gene3D" id="3.40.140.10">
    <property type="entry name" value="Cytidine Deaminase, domain 2"/>
    <property type="match status" value="1"/>
</dbReference>
<keyword evidence="6" id="KW-0645">Protease</keyword>
<dbReference type="SUPFAM" id="SSF102712">
    <property type="entry name" value="JAB1/MPN domain"/>
    <property type="match status" value="1"/>
</dbReference>
<accession>A0A9P0MU34</accession>
<dbReference type="Pfam" id="PF18323">
    <property type="entry name" value="CSN5_C"/>
    <property type="match status" value="1"/>
</dbReference>
<evidence type="ECO:0000256" key="9">
    <source>
        <dbReference type="ARBA" id="ARBA00022801"/>
    </source>
</evidence>
<protein>
    <recommendedName>
        <fullName evidence="4">COP9 signalosome complex subunit 5</fullName>
    </recommendedName>
</protein>
<comment type="similarity">
    <text evidence="3">Belongs to the peptidase M67A family. CSN5 subfamily.</text>
</comment>
<evidence type="ECO:0000256" key="6">
    <source>
        <dbReference type="ARBA" id="ARBA00022670"/>
    </source>
</evidence>
<dbReference type="GO" id="GO:0046872">
    <property type="term" value="F:metal ion binding"/>
    <property type="evidence" value="ECO:0007669"/>
    <property type="project" value="UniProtKB-KW"/>
</dbReference>
<dbReference type="CDD" id="cd08069">
    <property type="entry name" value="MPN_RPN11_CSN5"/>
    <property type="match status" value="1"/>
</dbReference>
<evidence type="ECO:0000256" key="12">
    <source>
        <dbReference type="ARBA" id="ARBA00023242"/>
    </source>
</evidence>
<evidence type="ECO:0000313" key="14">
    <source>
        <dbReference type="EMBL" id="CAH1403436.1"/>
    </source>
</evidence>
<evidence type="ECO:0000256" key="11">
    <source>
        <dbReference type="ARBA" id="ARBA00023049"/>
    </source>
</evidence>
<evidence type="ECO:0000256" key="3">
    <source>
        <dbReference type="ARBA" id="ARBA00006008"/>
    </source>
</evidence>
<dbReference type="Proteomes" id="UP001152798">
    <property type="component" value="Chromosome 5"/>
</dbReference>
<dbReference type="InterPro" id="IPR040961">
    <property type="entry name" value="CSN5_C"/>
</dbReference>
<dbReference type="SMART" id="SM00232">
    <property type="entry name" value="JAB_MPN"/>
    <property type="match status" value="1"/>
</dbReference>
<dbReference type="InterPro" id="IPR000555">
    <property type="entry name" value="JAMM/MPN+_dom"/>
</dbReference>
<keyword evidence="7" id="KW-0479">Metal-binding</keyword>
<keyword evidence="15" id="KW-1185">Reference proteome</keyword>
<evidence type="ECO:0000256" key="8">
    <source>
        <dbReference type="ARBA" id="ARBA00022790"/>
    </source>
</evidence>
<dbReference type="GO" id="GO:0005737">
    <property type="term" value="C:cytoplasm"/>
    <property type="evidence" value="ECO:0007669"/>
    <property type="project" value="UniProtKB-SubCell"/>
</dbReference>
<dbReference type="PROSITE" id="PS50249">
    <property type="entry name" value="MPN"/>
    <property type="match status" value="1"/>
</dbReference>
<evidence type="ECO:0000256" key="2">
    <source>
        <dbReference type="ARBA" id="ARBA00004496"/>
    </source>
</evidence>
<dbReference type="InterPro" id="IPR050242">
    <property type="entry name" value="JAMM_MPN+_peptidase_M67A"/>
</dbReference>
<keyword evidence="11" id="KW-0482">Metalloprotease</keyword>
<evidence type="ECO:0000313" key="15">
    <source>
        <dbReference type="Proteomes" id="UP001152798"/>
    </source>
</evidence>
<keyword evidence="10" id="KW-0862">Zinc</keyword>
<organism evidence="14 15">
    <name type="scientific">Nezara viridula</name>
    <name type="common">Southern green stink bug</name>
    <name type="synonym">Cimex viridulus</name>
    <dbReference type="NCBI Taxonomy" id="85310"/>
    <lineage>
        <taxon>Eukaryota</taxon>
        <taxon>Metazoa</taxon>
        <taxon>Ecdysozoa</taxon>
        <taxon>Arthropoda</taxon>
        <taxon>Hexapoda</taxon>
        <taxon>Insecta</taxon>
        <taxon>Pterygota</taxon>
        <taxon>Neoptera</taxon>
        <taxon>Paraneoptera</taxon>
        <taxon>Hemiptera</taxon>
        <taxon>Heteroptera</taxon>
        <taxon>Panheteroptera</taxon>
        <taxon>Pentatomomorpha</taxon>
        <taxon>Pentatomoidea</taxon>
        <taxon>Pentatomidae</taxon>
        <taxon>Pentatominae</taxon>
        <taxon>Nezara</taxon>
    </lineage>
</organism>
<dbReference type="InterPro" id="IPR037518">
    <property type="entry name" value="MPN"/>
</dbReference>
<dbReference type="EMBL" id="OV725081">
    <property type="protein sequence ID" value="CAH1403436.1"/>
    <property type="molecule type" value="Genomic_DNA"/>
</dbReference>
<evidence type="ECO:0000256" key="5">
    <source>
        <dbReference type="ARBA" id="ARBA00022490"/>
    </source>
</evidence>
<proteinExistence type="inferred from homology"/>
<evidence type="ECO:0000256" key="1">
    <source>
        <dbReference type="ARBA" id="ARBA00004123"/>
    </source>
</evidence>
<dbReference type="GO" id="GO:0008237">
    <property type="term" value="F:metallopeptidase activity"/>
    <property type="evidence" value="ECO:0007669"/>
    <property type="project" value="UniProtKB-KW"/>
</dbReference>
<name>A0A9P0MU34_NEZVI</name>
<dbReference type="FunFam" id="3.40.140.10:FF:000203">
    <property type="entry name" value="COP9 signalosome complex subunit 5"/>
    <property type="match status" value="1"/>
</dbReference>
<evidence type="ECO:0000256" key="7">
    <source>
        <dbReference type="ARBA" id="ARBA00022723"/>
    </source>
</evidence>
<dbReference type="GO" id="GO:0006508">
    <property type="term" value="P:proteolysis"/>
    <property type="evidence" value="ECO:0007669"/>
    <property type="project" value="UniProtKB-KW"/>
</dbReference>
<dbReference type="PANTHER" id="PTHR10410">
    <property type="entry name" value="EUKARYOTIC TRANSLATION INITIATION FACTOR 3 -RELATED"/>
    <property type="match status" value="1"/>
</dbReference>
<dbReference type="Pfam" id="PF01398">
    <property type="entry name" value="JAB"/>
    <property type="match status" value="1"/>
</dbReference>
<evidence type="ECO:0000259" key="13">
    <source>
        <dbReference type="PROSITE" id="PS50249"/>
    </source>
</evidence>
<keyword evidence="9" id="KW-0378">Hydrolase</keyword>
<feature type="domain" description="MPN" evidence="13">
    <location>
        <begin position="60"/>
        <end position="197"/>
    </location>
</feature>
<keyword evidence="5" id="KW-0963">Cytoplasm</keyword>
<dbReference type="AlphaFoldDB" id="A0A9P0MU34"/>
<evidence type="ECO:0000256" key="4">
    <source>
        <dbReference type="ARBA" id="ARBA00014880"/>
    </source>
</evidence>
<comment type="subcellular location">
    <subcellularLocation>
        <location evidence="2">Cytoplasm</location>
    </subcellularLocation>
    <subcellularLocation>
        <location evidence="1">Nucleus</location>
    </subcellularLocation>
</comment>
<reference evidence="14" key="1">
    <citation type="submission" date="2022-01" db="EMBL/GenBank/DDBJ databases">
        <authorList>
            <person name="King R."/>
        </authorList>
    </citation>
    <scope>NUCLEOTIDE SEQUENCE</scope>
</reference>
<keyword evidence="8" id="KW-0736">Signalosome</keyword>